<dbReference type="GO" id="GO:0050660">
    <property type="term" value="F:flavin adenine dinucleotide binding"/>
    <property type="evidence" value="ECO:0007669"/>
    <property type="project" value="InterPro"/>
</dbReference>
<evidence type="ECO:0000256" key="2">
    <source>
        <dbReference type="ARBA" id="ARBA00022630"/>
    </source>
</evidence>
<keyword evidence="4" id="KW-0521">NADP</keyword>
<dbReference type="PANTHER" id="PTHR23023">
    <property type="entry name" value="DIMETHYLANILINE MONOOXYGENASE"/>
    <property type="match status" value="1"/>
</dbReference>
<evidence type="ECO:0000256" key="3">
    <source>
        <dbReference type="ARBA" id="ARBA00022827"/>
    </source>
</evidence>
<gene>
    <name evidence="7" type="ORF">Micbo1qcDRAFT_190264</name>
</gene>
<keyword evidence="3" id="KW-0274">FAD</keyword>
<dbReference type="InterPro" id="IPR020946">
    <property type="entry name" value="Flavin_mOase-like"/>
</dbReference>
<evidence type="ECO:0000256" key="5">
    <source>
        <dbReference type="ARBA" id="ARBA00023002"/>
    </source>
</evidence>
<sequence>MDTVPRYDVAIVGAGWYGLVAARTYLRLRPDVNIIILDNDSTVGGVWSKKRLYPNLVAQVKHGLFNYTDTPMPGRGRTKNDMVTGDMIHNYLQTFAEDHDLVRRIRFNTFVDKVERCPDGGGPGGWRVHFHDPRGGGPSDDDDDDRGRGMLDADKLMVATGVTSIPRYPALAGGNDGSVPIIHSRDFGESNASLQSEKVRDVVVLGAAKSAYDAVYLLLRMGKRVTWVIRPHGAGPLAMLPSEVLGWWNSIAVASTRLMTFLSPSILNADGWLAWLLLRSWPGRLLVALFWTVLDWLSAAHAGYGRGDHVAGLRPEISGRSVFWANSGLGVVTLPDFWQTLHNGDVHIVREDPHRVAGGRLHFASGAERSDVAADRIVACTGWGDHFAMFDGALKAELGLPAVADPRAPGAEARLRAATDPLWAADDARAASAVAAKLPLLARGPALRNPATNEGAACAWRLYRRAIPYPLAVRGDRSLAIMGQIHTVQTPLVSEMQSFWAILYLLGETGLPPAHEMRREIAEWNAWTRMRYLSQGRKFPYSLYDFLPYVDSLCKDLGIKSRRKGNPVSELFSPYRPDDFNGFIDEYLASRGDLESK</sequence>
<evidence type="ECO:0000256" key="1">
    <source>
        <dbReference type="ARBA" id="ARBA00009183"/>
    </source>
</evidence>
<accession>A0A136IQJ7</accession>
<name>A0A136IQJ7_9PEZI</name>
<dbReference type="Gene3D" id="3.50.50.60">
    <property type="entry name" value="FAD/NAD(P)-binding domain"/>
    <property type="match status" value="2"/>
</dbReference>
<keyword evidence="8" id="KW-1185">Reference proteome</keyword>
<evidence type="ECO:0000256" key="4">
    <source>
        <dbReference type="ARBA" id="ARBA00022857"/>
    </source>
</evidence>
<dbReference type="EMBL" id="KQ964263">
    <property type="protein sequence ID" value="KXJ87200.1"/>
    <property type="molecule type" value="Genomic_DNA"/>
</dbReference>
<dbReference type="OrthoDB" id="2915840at2759"/>
<dbReference type="AlphaFoldDB" id="A0A136IQJ7"/>
<proteinExistence type="inferred from homology"/>
<dbReference type="Pfam" id="PF00743">
    <property type="entry name" value="FMO-like"/>
    <property type="match status" value="1"/>
</dbReference>
<dbReference type="InParanoid" id="A0A136IQJ7"/>
<organism evidence="7 8">
    <name type="scientific">Microdochium bolleyi</name>
    <dbReference type="NCBI Taxonomy" id="196109"/>
    <lineage>
        <taxon>Eukaryota</taxon>
        <taxon>Fungi</taxon>
        <taxon>Dikarya</taxon>
        <taxon>Ascomycota</taxon>
        <taxon>Pezizomycotina</taxon>
        <taxon>Sordariomycetes</taxon>
        <taxon>Xylariomycetidae</taxon>
        <taxon>Xylariales</taxon>
        <taxon>Microdochiaceae</taxon>
        <taxon>Microdochium</taxon>
    </lineage>
</organism>
<feature type="region of interest" description="Disordered" evidence="6">
    <location>
        <begin position="122"/>
        <end position="148"/>
    </location>
</feature>
<evidence type="ECO:0000313" key="8">
    <source>
        <dbReference type="Proteomes" id="UP000070501"/>
    </source>
</evidence>
<keyword evidence="7" id="KW-0503">Monooxygenase</keyword>
<dbReference type="PIRSF" id="PIRSF000332">
    <property type="entry name" value="FMO"/>
    <property type="match status" value="1"/>
</dbReference>
<dbReference type="SUPFAM" id="SSF51905">
    <property type="entry name" value="FAD/NAD(P)-binding domain"/>
    <property type="match status" value="1"/>
</dbReference>
<evidence type="ECO:0000256" key="6">
    <source>
        <dbReference type="SAM" id="MobiDB-lite"/>
    </source>
</evidence>
<dbReference type="InterPro" id="IPR050346">
    <property type="entry name" value="FMO-like"/>
</dbReference>
<evidence type="ECO:0000313" key="7">
    <source>
        <dbReference type="EMBL" id="KXJ87200.1"/>
    </source>
</evidence>
<dbReference type="GO" id="GO:0004499">
    <property type="term" value="F:N,N-dimethylaniline monooxygenase activity"/>
    <property type="evidence" value="ECO:0007669"/>
    <property type="project" value="InterPro"/>
</dbReference>
<dbReference type="InterPro" id="IPR036188">
    <property type="entry name" value="FAD/NAD-bd_sf"/>
</dbReference>
<dbReference type="Proteomes" id="UP000070501">
    <property type="component" value="Unassembled WGS sequence"/>
</dbReference>
<keyword evidence="2" id="KW-0285">Flavoprotein</keyword>
<keyword evidence="5" id="KW-0560">Oxidoreductase</keyword>
<dbReference type="InterPro" id="IPR000960">
    <property type="entry name" value="Flavin_mOase"/>
</dbReference>
<comment type="similarity">
    <text evidence="1">Belongs to the FMO family.</text>
</comment>
<protein>
    <submittedName>
        <fullName evidence="7">Putative dimethylaniline monooxygenase</fullName>
    </submittedName>
</protein>
<dbReference type="GO" id="GO:0050661">
    <property type="term" value="F:NADP binding"/>
    <property type="evidence" value="ECO:0007669"/>
    <property type="project" value="InterPro"/>
</dbReference>
<reference evidence="8" key="1">
    <citation type="submission" date="2016-02" db="EMBL/GenBank/DDBJ databases">
        <title>Draft genome sequence of Microdochium bolleyi, a fungal endophyte of beachgrass.</title>
        <authorList>
            <consortium name="DOE Joint Genome Institute"/>
            <person name="David A.S."/>
            <person name="May G."/>
            <person name="Haridas S."/>
            <person name="Lim J."/>
            <person name="Wang M."/>
            <person name="Labutti K."/>
            <person name="Lipzen A."/>
            <person name="Barry K."/>
            <person name="Grigoriev I.V."/>
        </authorList>
    </citation>
    <scope>NUCLEOTIDE SEQUENCE [LARGE SCALE GENOMIC DNA]</scope>
    <source>
        <strain evidence="8">J235TASD1</strain>
    </source>
</reference>